<keyword evidence="2" id="KW-0812">Transmembrane</keyword>
<feature type="transmembrane region" description="Helical" evidence="2">
    <location>
        <begin position="335"/>
        <end position="353"/>
    </location>
</feature>
<feature type="region of interest" description="Disordered" evidence="1">
    <location>
        <begin position="1"/>
        <end position="23"/>
    </location>
</feature>
<feature type="transmembrane region" description="Helical" evidence="2">
    <location>
        <begin position="290"/>
        <end position="310"/>
    </location>
</feature>
<feature type="transmembrane region" description="Helical" evidence="2">
    <location>
        <begin position="214"/>
        <end position="232"/>
    </location>
</feature>
<dbReference type="RefSeq" id="WP_137811688.1">
    <property type="nucleotide sequence ID" value="NZ_BJFL01000001.1"/>
</dbReference>
<proteinExistence type="predicted"/>
<feature type="compositionally biased region" description="Low complexity" evidence="1">
    <location>
        <begin position="1"/>
        <end position="19"/>
    </location>
</feature>
<feature type="transmembrane region" description="Helical" evidence="2">
    <location>
        <begin position="44"/>
        <end position="62"/>
    </location>
</feature>
<evidence type="ECO:0000256" key="1">
    <source>
        <dbReference type="SAM" id="MobiDB-lite"/>
    </source>
</evidence>
<dbReference type="AlphaFoldDB" id="A0A4D4IZD1"/>
<keyword evidence="2" id="KW-0472">Membrane</keyword>
<protein>
    <recommendedName>
        <fullName evidence="5">Cytosine permease</fullName>
    </recommendedName>
</protein>
<dbReference type="PANTHER" id="PTHR30569">
    <property type="entry name" value="CYTOSINE TRANSPORTER CODB"/>
    <property type="match status" value="1"/>
</dbReference>
<dbReference type="PANTHER" id="PTHR30569:SF0">
    <property type="entry name" value="CYTOSINE PERMEASE"/>
    <property type="match status" value="1"/>
</dbReference>
<feature type="transmembrane region" description="Helical" evidence="2">
    <location>
        <begin position="117"/>
        <end position="139"/>
    </location>
</feature>
<keyword evidence="4" id="KW-1185">Reference proteome</keyword>
<sequence length="513" mass="53655">MSALPSGAAGAPARPTPATDIRHDYSTSASGAVPLGERRSRYHFLALWVTFAAGFTYLFLGFQYHDAGYSLARAVAAGALGGVAYLGYALPAAYLGSATGQTHALLTRSILGRVGSAVVSLLLIGVAAGWTAFAFNLLATLYDGLFGWGHVVLVSVLLAVVGITNNLFGFTGISAFARYLVAPLIIAWVLYLVVKGLVGVPAATLAAGTAPSATLPFTAGIGVAIGSVMWGNEPDTWRYGRPRFLWPAPALVVAVAVGLVLFVAGGWMMAELSRSGAGEFGPAFRYTVGYSLFGSLWLGAAVATLLQIAVNDGNYYEMVNAGQNLAGHAPGWRRWYTCLVMAAVAAVFAWRFPAVQDGFFAVAGWSAIALPCTTVVMCVDQFVLPRLLRLTRPVARIPSWRSAGLGNVPGIVAVLAGVLFGAWGLGLVPGQAGAPSWGVIPVEAWLLTGVIYAGLAAVVARAPGSTGLLGFGAHLRGAGDPEEVPSDRVRAGRRHHGVRRGRHARTRGEKERR</sequence>
<dbReference type="Proteomes" id="UP000298860">
    <property type="component" value="Unassembled WGS sequence"/>
</dbReference>
<feature type="region of interest" description="Disordered" evidence="1">
    <location>
        <begin position="479"/>
        <end position="513"/>
    </location>
</feature>
<evidence type="ECO:0000256" key="2">
    <source>
        <dbReference type="SAM" id="Phobius"/>
    </source>
</evidence>
<dbReference type="GO" id="GO:0005886">
    <property type="term" value="C:plasma membrane"/>
    <property type="evidence" value="ECO:0007669"/>
    <property type="project" value="TreeGrafter"/>
</dbReference>
<feature type="transmembrane region" description="Helical" evidence="2">
    <location>
        <begin position="405"/>
        <end position="425"/>
    </location>
</feature>
<comment type="caution">
    <text evidence="3">The sequence shown here is derived from an EMBL/GenBank/DDBJ whole genome shotgun (WGS) entry which is preliminary data.</text>
</comment>
<dbReference type="EMBL" id="BJFL01000001">
    <property type="protein sequence ID" value="GDY28464.1"/>
    <property type="molecule type" value="Genomic_DNA"/>
</dbReference>
<feature type="compositionally biased region" description="Basic residues" evidence="1">
    <location>
        <begin position="491"/>
        <end position="505"/>
    </location>
</feature>
<dbReference type="OrthoDB" id="8039190at2"/>
<feature type="transmembrane region" description="Helical" evidence="2">
    <location>
        <begin position="145"/>
        <end position="164"/>
    </location>
</feature>
<reference evidence="4" key="1">
    <citation type="submission" date="2019-04" db="EMBL/GenBank/DDBJ databases">
        <title>Draft genome sequence of Pseudonocardiaceae bacterium SL3-2-4.</title>
        <authorList>
            <person name="Ningsih F."/>
            <person name="Yokota A."/>
            <person name="Sakai Y."/>
            <person name="Nanatani K."/>
            <person name="Yabe S."/>
            <person name="Oetari A."/>
            <person name="Sjamsuridzal W."/>
        </authorList>
    </citation>
    <scope>NUCLEOTIDE SEQUENCE [LARGE SCALE GENOMIC DNA]</scope>
    <source>
        <strain evidence="4">SL3-2-4</strain>
    </source>
</reference>
<keyword evidence="2" id="KW-1133">Transmembrane helix</keyword>
<accession>A0A4D4IZD1</accession>
<feature type="transmembrane region" description="Helical" evidence="2">
    <location>
        <begin position="176"/>
        <end position="194"/>
    </location>
</feature>
<evidence type="ECO:0000313" key="3">
    <source>
        <dbReference type="EMBL" id="GDY28464.1"/>
    </source>
</evidence>
<evidence type="ECO:0000313" key="4">
    <source>
        <dbReference type="Proteomes" id="UP000298860"/>
    </source>
</evidence>
<dbReference type="InterPro" id="IPR030191">
    <property type="entry name" value="CodB"/>
</dbReference>
<dbReference type="Gene3D" id="1.10.4160.10">
    <property type="entry name" value="Hydantoin permease"/>
    <property type="match status" value="1"/>
</dbReference>
<dbReference type="GO" id="GO:0015209">
    <property type="term" value="F:cytosine transmembrane transporter activity"/>
    <property type="evidence" value="ECO:0007669"/>
    <property type="project" value="InterPro"/>
</dbReference>
<feature type="transmembrane region" description="Helical" evidence="2">
    <location>
        <begin position="74"/>
        <end position="96"/>
    </location>
</feature>
<organism evidence="3 4">
    <name type="scientific">Gandjariella thermophila</name>
    <dbReference type="NCBI Taxonomy" id="1931992"/>
    <lineage>
        <taxon>Bacteria</taxon>
        <taxon>Bacillati</taxon>
        <taxon>Actinomycetota</taxon>
        <taxon>Actinomycetes</taxon>
        <taxon>Pseudonocardiales</taxon>
        <taxon>Pseudonocardiaceae</taxon>
        <taxon>Gandjariella</taxon>
    </lineage>
</organism>
<feature type="transmembrane region" description="Helical" evidence="2">
    <location>
        <begin position="359"/>
        <end position="384"/>
    </location>
</feature>
<evidence type="ECO:0008006" key="5">
    <source>
        <dbReference type="Google" id="ProtNLM"/>
    </source>
</evidence>
<name>A0A4D4IZD1_9PSEU</name>
<feature type="transmembrane region" description="Helical" evidence="2">
    <location>
        <begin position="437"/>
        <end position="460"/>
    </location>
</feature>
<feature type="transmembrane region" description="Helical" evidence="2">
    <location>
        <begin position="244"/>
        <end position="270"/>
    </location>
</feature>
<gene>
    <name evidence="3" type="ORF">GTS_00970</name>
</gene>